<organism evidence="2">
    <name type="scientific">Timema cristinae</name>
    <name type="common">Walking stick</name>
    <dbReference type="NCBI Taxonomy" id="61476"/>
    <lineage>
        <taxon>Eukaryota</taxon>
        <taxon>Metazoa</taxon>
        <taxon>Ecdysozoa</taxon>
        <taxon>Arthropoda</taxon>
        <taxon>Hexapoda</taxon>
        <taxon>Insecta</taxon>
        <taxon>Pterygota</taxon>
        <taxon>Neoptera</taxon>
        <taxon>Polyneoptera</taxon>
        <taxon>Phasmatodea</taxon>
        <taxon>Timematodea</taxon>
        <taxon>Timematoidea</taxon>
        <taxon>Timematidae</taxon>
        <taxon>Timema</taxon>
    </lineage>
</organism>
<evidence type="ECO:0000256" key="1">
    <source>
        <dbReference type="SAM" id="SignalP"/>
    </source>
</evidence>
<name>A0A7R9DFP0_TIMCR</name>
<protein>
    <submittedName>
        <fullName evidence="2">Uncharacterized protein</fullName>
    </submittedName>
</protein>
<accession>A0A7R9DFP0</accession>
<proteinExistence type="predicted"/>
<dbReference type="EMBL" id="OC324103">
    <property type="protein sequence ID" value="CAD7413888.1"/>
    <property type="molecule type" value="Genomic_DNA"/>
</dbReference>
<evidence type="ECO:0000313" key="2">
    <source>
        <dbReference type="EMBL" id="CAD7413888.1"/>
    </source>
</evidence>
<feature type="signal peptide" evidence="1">
    <location>
        <begin position="1"/>
        <end position="36"/>
    </location>
</feature>
<gene>
    <name evidence="2" type="ORF">TCEB3V08_LOCUS11914</name>
</gene>
<reference evidence="2" key="1">
    <citation type="submission" date="2020-11" db="EMBL/GenBank/DDBJ databases">
        <authorList>
            <person name="Tran Van P."/>
        </authorList>
    </citation>
    <scope>NUCLEOTIDE SEQUENCE</scope>
</reference>
<sequence length="95" mass="10360">MDQRLKKRSAVWTHSSSQGHTSLLLCLCGGLAVVMSEGPAWGSVTSLTSRSGTALIQLVGASDHLRPDFLGGWQGSRLTFIDNLFVRFQKITAWL</sequence>
<dbReference type="AlphaFoldDB" id="A0A7R9DFP0"/>
<feature type="chain" id="PRO_5031058291" evidence="1">
    <location>
        <begin position="37"/>
        <end position="95"/>
    </location>
</feature>
<keyword evidence="1" id="KW-0732">Signal</keyword>